<feature type="compositionally biased region" description="Low complexity" evidence="4">
    <location>
        <begin position="1"/>
        <end position="11"/>
    </location>
</feature>
<keyword evidence="7" id="KW-1185">Reference proteome</keyword>
<evidence type="ECO:0000256" key="4">
    <source>
        <dbReference type="SAM" id="MobiDB-lite"/>
    </source>
</evidence>
<dbReference type="SUPFAM" id="SSF50978">
    <property type="entry name" value="WD40 repeat-like"/>
    <property type="match status" value="1"/>
</dbReference>
<feature type="repeat" description="WD" evidence="3">
    <location>
        <begin position="551"/>
        <end position="592"/>
    </location>
</feature>
<evidence type="ECO:0000256" key="1">
    <source>
        <dbReference type="ARBA" id="ARBA00022574"/>
    </source>
</evidence>
<dbReference type="PROSITE" id="PS50294">
    <property type="entry name" value="WD_REPEATS_REGION"/>
    <property type="match status" value="4"/>
</dbReference>
<evidence type="ECO:0000256" key="2">
    <source>
        <dbReference type="ARBA" id="ARBA00022737"/>
    </source>
</evidence>
<proteinExistence type="predicted"/>
<evidence type="ECO:0000256" key="3">
    <source>
        <dbReference type="PROSITE-ProRule" id="PRU00221"/>
    </source>
</evidence>
<dbReference type="SUPFAM" id="SSF81383">
    <property type="entry name" value="F-box domain"/>
    <property type="match status" value="1"/>
</dbReference>
<dbReference type="PANTHER" id="PTHR22847">
    <property type="entry name" value="WD40 REPEAT PROTEIN"/>
    <property type="match status" value="1"/>
</dbReference>
<feature type="region of interest" description="Disordered" evidence="4">
    <location>
        <begin position="1"/>
        <end position="30"/>
    </location>
</feature>
<feature type="repeat" description="WD" evidence="3">
    <location>
        <begin position="468"/>
        <end position="510"/>
    </location>
</feature>
<keyword evidence="1 3" id="KW-0853">WD repeat</keyword>
<dbReference type="AlphaFoldDB" id="A0AAD2Q5E3"/>
<dbReference type="InterPro" id="IPR019775">
    <property type="entry name" value="WD40_repeat_CS"/>
</dbReference>
<protein>
    <recommendedName>
        <fullName evidence="5">F-box domain-containing protein</fullName>
    </recommendedName>
</protein>
<dbReference type="EMBL" id="CAVNYO010000421">
    <property type="protein sequence ID" value="CAK5278126.1"/>
    <property type="molecule type" value="Genomic_DNA"/>
</dbReference>
<dbReference type="Proteomes" id="UP001295794">
    <property type="component" value="Unassembled WGS sequence"/>
</dbReference>
<dbReference type="InterPro" id="IPR020472">
    <property type="entry name" value="WD40_PAC1"/>
</dbReference>
<dbReference type="GO" id="GO:1990234">
    <property type="term" value="C:transferase complex"/>
    <property type="evidence" value="ECO:0007669"/>
    <property type="project" value="UniProtKB-ARBA"/>
</dbReference>
<dbReference type="InterPro" id="IPR036047">
    <property type="entry name" value="F-box-like_dom_sf"/>
</dbReference>
<organism evidence="6 7">
    <name type="scientific">Mycena citricolor</name>
    <dbReference type="NCBI Taxonomy" id="2018698"/>
    <lineage>
        <taxon>Eukaryota</taxon>
        <taxon>Fungi</taxon>
        <taxon>Dikarya</taxon>
        <taxon>Basidiomycota</taxon>
        <taxon>Agaricomycotina</taxon>
        <taxon>Agaricomycetes</taxon>
        <taxon>Agaricomycetidae</taxon>
        <taxon>Agaricales</taxon>
        <taxon>Marasmiineae</taxon>
        <taxon>Mycenaceae</taxon>
        <taxon>Mycena</taxon>
    </lineage>
</organism>
<dbReference type="CDD" id="cd00200">
    <property type="entry name" value="WD40"/>
    <property type="match status" value="1"/>
</dbReference>
<dbReference type="Pfam" id="PF00400">
    <property type="entry name" value="WD40"/>
    <property type="match status" value="6"/>
</dbReference>
<feature type="repeat" description="WD" evidence="3">
    <location>
        <begin position="428"/>
        <end position="457"/>
    </location>
</feature>
<dbReference type="InterPro" id="IPR001680">
    <property type="entry name" value="WD40_rpt"/>
</dbReference>
<dbReference type="PANTHER" id="PTHR22847:SF637">
    <property type="entry name" value="WD REPEAT DOMAIN 5B"/>
    <property type="match status" value="1"/>
</dbReference>
<sequence length="637" mass="69840">MTSLPSSSSLPPATPPPNRLRRRGSPSTPLNPSVRFSRFFTSVLGSPFLTTAEISSLPPHLDLIDGDDAAVLREDTVTRPPSPDTGELALWGFEVVHHEDDDGVWAFRRSASPFRSLLPRIWDVLSPSPPRRQLTIFSNHPNHSDSSLWNLKSIDYAQLAPLDGEEGELIDDEACFFYPPVRAVTGIDILTLLPPELSLHILSLLLSPPDIDLRAAAPTVLAGIADHNIEAAVSVRSLLTCRSVSRGWAHLASDNAVWRAGYFSRWGVPSTPHLDVARMKKLPALPPDEPALKAVLAPLATDWYVLYQARLELSRRWASSCWDPRATALAGHTDSVYCLEFSGKHIVTGSRDRSVKIWGIRSGRLLGTLSDGHDGSVLCLKFEMAEEDGRLRGSLFTGSSDCTVRVWDLWTESAGEDAPVFGQVRAVLRGHTGGVLDLRVADKWIVSCSKDTSIRIWARDTLEPHKTLCGHDGPVNAVGLEGRDGKTLVSASGDGKMILWNIATGDRVRTFEGHERGLACIEYKGDLIISGSNDCKIKIWSASSGACLRTLTGHESLVRALAFDPSTGRLVSGGYDRSVRVWDLCTGRSLRVFRENHTSHIFDVKFDAQRIVSTSHDQRIVILDFAQGLDVEPSLLV</sequence>
<feature type="domain" description="F-box" evidence="5">
    <location>
        <begin position="192"/>
        <end position="262"/>
    </location>
</feature>
<dbReference type="SMART" id="SM00320">
    <property type="entry name" value="WD40"/>
    <property type="match status" value="7"/>
</dbReference>
<feature type="repeat" description="WD" evidence="3">
    <location>
        <begin position="329"/>
        <end position="368"/>
    </location>
</feature>
<dbReference type="Gene3D" id="1.20.1280.50">
    <property type="match status" value="1"/>
</dbReference>
<reference evidence="6" key="1">
    <citation type="submission" date="2023-11" db="EMBL/GenBank/DDBJ databases">
        <authorList>
            <person name="De Vega J J."/>
            <person name="De Vega J J."/>
        </authorList>
    </citation>
    <scope>NUCLEOTIDE SEQUENCE</scope>
</reference>
<feature type="repeat" description="WD" evidence="3">
    <location>
        <begin position="370"/>
        <end position="409"/>
    </location>
</feature>
<dbReference type="PROSITE" id="PS50082">
    <property type="entry name" value="WD_REPEATS_2"/>
    <property type="match status" value="6"/>
</dbReference>
<name>A0AAD2Q5E3_9AGAR</name>
<keyword evidence="2" id="KW-0677">Repeat</keyword>
<dbReference type="PRINTS" id="PR00320">
    <property type="entry name" value="GPROTEINBRPT"/>
</dbReference>
<feature type="repeat" description="WD" evidence="3">
    <location>
        <begin position="511"/>
        <end position="550"/>
    </location>
</feature>
<dbReference type="Pfam" id="PF12937">
    <property type="entry name" value="F-box-like"/>
    <property type="match status" value="1"/>
</dbReference>
<gene>
    <name evidence="6" type="ORF">MYCIT1_LOCUS27407</name>
</gene>
<comment type="caution">
    <text evidence="6">The sequence shown here is derived from an EMBL/GenBank/DDBJ whole genome shotgun (WGS) entry which is preliminary data.</text>
</comment>
<dbReference type="InterPro" id="IPR015943">
    <property type="entry name" value="WD40/YVTN_repeat-like_dom_sf"/>
</dbReference>
<evidence type="ECO:0000313" key="6">
    <source>
        <dbReference type="EMBL" id="CAK5278126.1"/>
    </source>
</evidence>
<dbReference type="InterPro" id="IPR036322">
    <property type="entry name" value="WD40_repeat_dom_sf"/>
</dbReference>
<accession>A0AAD2Q5E3</accession>
<dbReference type="Gene3D" id="2.130.10.10">
    <property type="entry name" value="YVTN repeat-like/Quinoprotein amine dehydrogenase"/>
    <property type="match status" value="2"/>
</dbReference>
<dbReference type="PROSITE" id="PS00678">
    <property type="entry name" value="WD_REPEATS_1"/>
    <property type="match status" value="3"/>
</dbReference>
<evidence type="ECO:0000259" key="5">
    <source>
        <dbReference type="Pfam" id="PF12937"/>
    </source>
</evidence>
<dbReference type="InterPro" id="IPR001810">
    <property type="entry name" value="F-box_dom"/>
</dbReference>
<evidence type="ECO:0000313" key="7">
    <source>
        <dbReference type="Proteomes" id="UP001295794"/>
    </source>
</evidence>